<dbReference type="PANTHER" id="PTHR30461:SF23">
    <property type="entry name" value="DNA RECOMBINASE-RELATED"/>
    <property type="match status" value="1"/>
</dbReference>
<dbReference type="InterPro" id="IPR050639">
    <property type="entry name" value="SSR_resolvase"/>
</dbReference>
<evidence type="ECO:0000313" key="3">
    <source>
        <dbReference type="Proteomes" id="UP000199184"/>
    </source>
</evidence>
<dbReference type="Proteomes" id="UP000199184">
    <property type="component" value="Unassembled WGS sequence"/>
</dbReference>
<dbReference type="InterPro" id="IPR011109">
    <property type="entry name" value="DNA_bind_recombinase_dom"/>
</dbReference>
<keyword evidence="3" id="KW-1185">Reference proteome</keyword>
<protein>
    <submittedName>
        <fullName evidence="2">Site-specific DNA recombinase</fullName>
    </submittedName>
</protein>
<dbReference type="RefSeq" id="WP_091958193.1">
    <property type="nucleotide sequence ID" value="NZ_FMAI01000008.1"/>
</dbReference>
<dbReference type="FunFam" id="3.40.50.1390:FF:000008">
    <property type="entry name" value="DNA recombinase"/>
    <property type="match status" value="1"/>
</dbReference>
<dbReference type="InterPro" id="IPR038109">
    <property type="entry name" value="DNA_bind_recomb_sf"/>
</dbReference>
<evidence type="ECO:0000313" key="2">
    <source>
        <dbReference type="EMBL" id="SCB40265.1"/>
    </source>
</evidence>
<dbReference type="PANTHER" id="PTHR30461">
    <property type="entry name" value="DNA-INVERTASE FROM LAMBDOID PROPHAGE"/>
    <property type="match status" value="1"/>
</dbReference>
<sequence>MSKALVVHKDRLPLSQKMCRAAQYVRMSTDYQQYSIENQAAVIATYAELHKLTIVRTYRDEGESGLKIENRQGLIELIEDVQSGQTDFGHLLVFDASRWGRFQDVDESAHYEFICRKAGVKVAYCAEQFDNDGSLLSSIIKNIKRVMAAEFSRELSGKVHAGAMRLASLGYKMGGPALFGLERQVVDDKCRLKGRLRPGEHKFLITDRVRLAPGAKEQVNVVKWIFDEYVRGTSQSAIVRELNRRGVRTNTGGPWRQNVISSMLRREAYIGNALYNRVTRKLGTKRTHNPKELWVRCEGAIEPIIEPDVFKRVSKALEQHHVHISEEEMLVRLRKVLMKKGKLTAKIIEAAPGLPSLTTYLHHFGTLRNIYRLIGYTGNQSYWDTLDAHKCWTELQLKNAACLADAFERTGRTATVDVSAECVRVDGCVNICFRVARWRKHVGNSIRWSLMRRVRSPTGWIVALRLGEKNEAILDYVLLPSTSLSFHGRLFWFSETSLASHKIVRFDGFEELSRLLIRRVNKALRSSETALTKPGKSKSTSS</sequence>
<evidence type="ECO:0000259" key="1">
    <source>
        <dbReference type="PROSITE" id="PS51737"/>
    </source>
</evidence>
<accession>A0A1C3WK22</accession>
<dbReference type="EMBL" id="FMAI01000008">
    <property type="protein sequence ID" value="SCB40265.1"/>
    <property type="molecule type" value="Genomic_DNA"/>
</dbReference>
<dbReference type="InterPro" id="IPR036162">
    <property type="entry name" value="Resolvase-like_N_sf"/>
</dbReference>
<dbReference type="PROSITE" id="PS51737">
    <property type="entry name" value="RECOMBINASE_DNA_BIND"/>
    <property type="match status" value="1"/>
</dbReference>
<dbReference type="InterPro" id="IPR006119">
    <property type="entry name" value="Resolv_N"/>
</dbReference>
<feature type="domain" description="Recombinase" evidence="1">
    <location>
        <begin position="200"/>
        <end position="323"/>
    </location>
</feature>
<dbReference type="SUPFAM" id="SSF53041">
    <property type="entry name" value="Resolvase-like"/>
    <property type="match status" value="1"/>
</dbReference>
<organism evidence="2 3">
    <name type="scientific">Bradyrhizobium shewense</name>
    <dbReference type="NCBI Taxonomy" id="1761772"/>
    <lineage>
        <taxon>Bacteria</taxon>
        <taxon>Pseudomonadati</taxon>
        <taxon>Pseudomonadota</taxon>
        <taxon>Alphaproteobacteria</taxon>
        <taxon>Hyphomicrobiales</taxon>
        <taxon>Nitrobacteraceae</taxon>
        <taxon>Bradyrhizobium</taxon>
    </lineage>
</organism>
<name>A0A1C3WK22_9BRAD</name>
<dbReference type="AlphaFoldDB" id="A0A1C3WK22"/>
<dbReference type="Pfam" id="PF07508">
    <property type="entry name" value="Recombinase"/>
    <property type="match status" value="1"/>
</dbReference>
<dbReference type="GO" id="GO:0003677">
    <property type="term" value="F:DNA binding"/>
    <property type="evidence" value="ECO:0007669"/>
    <property type="project" value="InterPro"/>
</dbReference>
<dbReference type="Gene3D" id="3.90.1750.20">
    <property type="entry name" value="Putative Large Serine Recombinase, Chain B, Domain 2"/>
    <property type="match status" value="1"/>
</dbReference>
<proteinExistence type="predicted"/>
<dbReference type="Gene3D" id="3.40.50.1390">
    <property type="entry name" value="Resolvase, N-terminal catalytic domain"/>
    <property type="match status" value="1"/>
</dbReference>
<reference evidence="3" key="1">
    <citation type="submission" date="2016-08" db="EMBL/GenBank/DDBJ databases">
        <authorList>
            <person name="Varghese N."/>
            <person name="Submissions Spin"/>
        </authorList>
    </citation>
    <scope>NUCLEOTIDE SEQUENCE [LARGE SCALE GENOMIC DNA]</scope>
    <source>
        <strain evidence="3">ERR11</strain>
    </source>
</reference>
<dbReference type="SMART" id="SM00857">
    <property type="entry name" value="Resolvase"/>
    <property type="match status" value="1"/>
</dbReference>
<dbReference type="GO" id="GO:0000150">
    <property type="term" value="F:DNA strand exchange activity"/>
    <property type="evidence" value="ECO:0007669"/>
    <property type="project" value="InterPro"/>
</dbReference>
<gene>
    <name evidence="2" type="ORF">GA0061098_1008106</name>
</gene>
<dbReference type="Pfam" id="PF00239">
    <property type="entry name" value="Resolvase"/>
    <property type="match status" value="1"/>
</dbReference>
<dbReference type="CDD" id="cd00338">
    <property type="entry name" value="Ser_Recombinase"/>
    <property type="match status" value="1"/>
</dbReference>